<keyword evidence="4" id="KW-0808">Transferase</keyword>
<gene>
    <name evidence="7" type="ORF">SP6_30_02180</name>
</gene>
<evidence type="ECO:0000256" key="4">
    <source>
        <dbReference type="ARBA" id="ARBA00022679"/>
    </source>
</evidence>
<dbReference type="Gene3D" id="3.90.550.10">
    <property type="entry name" value="Spore Coat Polysaccharide Biosynthesis Protein SpsA, Chain A"/>
    <property type="match status" value="1"/>
</dbReference>
<reference evidence="7 8" key="1">
    <citation type="submission" date="2014-08" db="EMBL/GenBank/DDBJ databases">
        <title>Whole genome shotgun sequence of Sphingomonas paucimobilis NBRC 13935.</title>
        <authorList>
            <person name="Hosoyama A."/>
            <person name="Hashimoto M."/>
            <person name="Hosoyama Y."/>
            <person name="Noguchi M."/>
            <person name="Uohara A."/>
            <person name="Ohji S."/>
            <person name="Katano-Makiyama Y."/>
            <person name="Ichikawa N."/>
            <person name="Kimura A."/>
            <person name="Yamazoe A."/>
            <person name="Fujita N."/>
        </authorList>
    </citation>
    <scope>NUCLEOTIDE SEQUENCE [LARGE SCALE GENOMIC DNA]</scope>
    <source>
        <strain evidence="7 8">NBRC 13935</strain>
    </source>
</reference>
<evidence type="ECO:0000256" key="5">
    <source>
        <dbReference type="ARBA" id="ARBA00023136"/>
    </source>
</evidence>
<dbReference type="GO" id="GO:0005886">
    <property type="term" value="C:plasma membrane"/>
    <property type="evidence" value="ECO:0007669"/>
    <property type="project" value="UniProtKB-SubCell"/>
</dbReference>
<dbReference type="CDD" id="cd00761">
    <property type="entry name" value="Glyco_tranf_GTA_type"/>
    <property type="match status" value="1"/>
</dbReference>
<accession>A0A0C9NCP8</accession>
<evidence type="ECO:0000313" key="8">
    <source>
        <dbReference type="Proteomes" id="UP000032025"/>
    </source>
</evidence>
<keyword evidence="2" id="KW-1003">Cell membrane</keyword>
<evidence type="ECO:0000256" key="1">
    <source>
        <dbReference type="ARBA" id="ARBA00004236"/>
    </source>
</evidence>
<dbReference type="Proteomes" id="UP000032025">
    <property type="component" value="Unassembled WGS sequence"/>
</dbReference>
<keyword evidence="8" id="KW-1185">Reference proteome</keyword>
<dbReference type="SUPFAM" id="SSF53448">
    <property type="entry name" value="Nucleotide-diphospho-sugar transferases"/>
    <property type="match status" value="1"/>
</dbReference>
<proteinExistence type="predicted"/>
<dbReference type="InterPro" id="IPR001173">
    <property type="entry name" value="Glyco_trans_2-like"/>
</dbReference>
<evidence type="ECO:0000313" key="7">
    <source>
        <dbReference type="EMBL" id="GAN14077.1"/>
    </source>
</evidence>
<dbReference type="EMBL" id="BBJS01000030">
    <property type="protein sequence ID" value="GAN14077.1"/>
    <property type="molecule type" value="Genomic_DNA"/>
</dbReference>
<keyword evidence="3" id="KW-0328">Glycosyltransferase</keyword>
<dbReference type="GO" id="GO:0016757">
    <property type="term" value="F:glycosyltransferase activity"/>
    <property type="evidence" value="ECO:0007669"/>
    <property type="project" value="UniProtKB-KW"/>
</dbReference>
<evidence type="ECO:0000259" key="6">
    <source>
        <dbReference type="Pfam" id="PF00535"/>
    </source>
</evidence>
<organism evidence="7 8">
    <name type="scientific">Sphingomonas paucimobilis NBRC 13935</name>
    <dbReference type="NCBI Taxonomy" id="1219050"/>
    <lineage>
        <taxon>Bacteria</taxon>
        <taxon>Pseudomonadati</taxon>
        <taxon>Pseudomonadota</taxon>
        <taxon>Alphaproteobacteria</taxon>
        <taxon>Sphingomonadales</taxon>
        <taxon>Sphingomonadaceae</taxon>
        <taxon>Sphingomonas</taxon>
    </lineage>
</organism>
<dbReference type="AlphaFoldDB" id="A0A0C9NCP8"/>
<dbReference type="InterPro" id="IPR029044">
    <property type="entry name" value="Nucleotide-diphossugar_trans"/>
</dbReference>
<dbReference type="PANTHER" id="PTHR43646:SF2">
    <property type="entry name" value="GLYCOSYLTRANSFERASE 2-LIKE DOMAIN-CONTAINING PROTEIN"/>
    <property type="match status" value="1"/>
</dbReference>
<sequence>MLLDVTKCSDALAMAALATVHPAHDWTILIPFFNEQDYLAATIESLAAQTRSARLILIDNGSTDASAATARATCERLGLDHLLLTERRPGKVQALQTGLAWVHTPYVATCDADTYYPSNYLEAAETLLRQDGCVVAGAYWAPADSDPAAREGPGRLILTQARALPRQCHTGGAGESFRTDALIAAGGFDPAIWGYVLEDHEIIHRLMKFGTMRYAMDLWCAPSPRKRDRVSIRWTLFERLAYSACAPRAGDWFFYRFLGPRLARRRLVSSSIREQVFQPAEPIPALSAAQPALA</sequence>
<evidence type="ECO:0000256" key="3">
    <source>
        <dbReference type="ARBA" id="ARBA00022676"/>
    </source>
</evidence>
<name>A0A0C9NCP8_SPHPI</name>
<dbReference type="PANTHER" id="PTHR43646">
    <property type="entry name" value="GLYCOSYLTRANSFERASE"/>
    <property type="match status" value="1"/>
</dbReference>
<keyword evidence="5" id="KW-0472">Membrane</keyword>
<comment type="subcellular location">
    <subcellularLocation>
        <location evidence="1">Cell membrane</location>
    </subcellularLocation>
</comment>
<comment type="caution">
    <text evidence="7">The sequence shown here is derived from an EMBL/GenBank/DDBJ whole genome shotgun (WGS) entry which is preliminary data.</text>
</comment>
<feature type="domain" description="Glycosyltransferase 2-like" evidence="6">
    <location>
        <begin position="27"/>
        <end position="146"/>
    </location>
</feature>
<dbReference type="Pfam" id="PF00535">
    <property type="entry name" value="Glycos_transf_2"/>
    <property type="match status" value="1"/>
</dbReference>
<protein>
    <submittedName>
        <fullName evidence="7">DNA, contig: SP630</fullName>
    </submittedName>
</protein>
<evidence type="ECO:0000256" key="2">
    <source>
        <dbReference type="ARBA" id="ARBA00022475"/>
    </source>
</evidence>